<dbReference type="EMBL" id="CBSW010000051">
    <property type="protein sequence ID" value="CDG95596.1"/>
    <property type="molecule type" value="Genomic_DNA"/>
</dbReference>
<sequence length="44" mass="5073">MVKIRVERELESHSFGNIEDALHISALIYPELFGPHQQRVMIPA</sequence>
<dbReference type="RefSeq" id="WP_268987641.1">
    <property type="nucleotide sequence ID" value="NZ_CAWLWN010000132.1"/>
</dbReference>
<organism evidence="1">
    <name type="scientific">Xenorhabdus bovienii str. puntauvense</name>
    <dbReference type="NCBI Taxonomy" id="1398201"/>
    <lineage>
        <taxon>Bacteria</taxon>
        <taxon>Pseudomonadati</taxon>
        <taxon>Pseudomonadota</taxon>
        <taxon>Gammaproteobacteria</taxon>
        <taxon>Enterobacterales</taxon>
        <taxon>Morganellaceae</taxon>
        <taxon>Xenorhabdus</taxon>
    </lineage>
</organism>
<reference evidence="1" key="1">
    <citation type="submission" date="2013-07" db="EMBL/GenBank/DDBJ databases">
        <title>Sub-species coevolution in mutualistic symbiosis.</title>
        <authorList>
            <person name="Murfin K."/>
            <person name="Klassen J."/>
            <person name="Lee M."/>
            <person name="Forst S."/>
            <person name="Stock P."/>
            <person name="Goodrich-Blair H."/>
        </authorList>
    </citation>
    <scope>NUCLEOTIDE SEQUENCE [LARGE SCALE GENOMIC DNA]</scope>
    <source>
        <strain evidence="1">Puntauvense</strain>
    </source>
</reference>
<evidence type="ECO:0000313" key="1">
    <source>
        <dbReference type="EMBL" id="CDG95596.1"/>
    </source>
</evidence>
<gene>
    <name evidence="1" type="ORF">XBP1_1440003</name>
</gene>
<dbReference type="Proteomes" id="UP000028511">
    <property type="component" value="Unassembled WGS sequence"/>
</dbReference>
<name>A0A077N0I6_XENBV</name>
<proteinExistence type="predicted"/>
<dbReference type="HOGENOM" id="CLU_3223992_0_0_6"/>
<accession>A0A077N0I6</accession>
<comment type="caution">
    <text evidence="1">The sequence shown here is derived from an EMBL/GenBank/DDBJ whole genome shotgun (WGS) entry which is preliminary data.</text>
</comment>
<dbReference type="AlphaFoldDB" id="A0A077N0I6"/>
<protein>
    <submittedName>
        <fullName evidence="1">Uncharacterized protein</fullName>
    </submittedName>
</protein>